<dbReference type="Pfam" id="PF01863">
    <property type="entry name" value="YgjP-like"/>
    <property type="match status" value="1"/>
</dbReference>
<protein>
    <recommendedName>
        <fullName evidence="1">YgjP-like metallopeptidase domain-containing protein</fullName>
    </recommendedName>
</protein>
<organism evidence="2 3">
    <name type="scientific">Helicobacter pylori Shi169</name>
    <dbReference type="NCBI Taxonomy" id="1163741"/>
    <lineage>
        <taxon>Bacteria</taxon>
        <taxon>Pseudomonadati</taxon>
        <taxon>Campylobacterota</taxon>
        <taxon>Epsilonproteobacteria</taxon>
        <taxon>Campylobacterales</taxon>
        <taxon>Helicobacteraceae</taxon>
        <taxon>Helicobacter</taxon>
    </lineage>
</organism>
<dbReference type="HOGENOM" id="CLU_065947_1_1_7"/>
<dbReference type="AlphaFoldDB" id="A0A0E0WCY0"/>
<proteinExistence type="predicted"/>
<sequence>MNAYCLTLNDTDIIIEKKDIKHLHISVCPPDGSVRVSCPLALNDENLRLSLIKRLPWIKEQQQNFLNQNRQSKRGMLERESHYLFGKRYLLKIEHTIKKHFVLQSPKYLILHVHQKTSLEKRLKVLESYYRQVLREKIQTYINQYEKILNESIQGFKIQKMKRIWGSCNIAKRALLFNLELAKAPSEGIEYVVVHELLHLKTRHHNEYFRDLLSLYLPNWQRAKASLKETYLERS</sequence>
<dbReference type="RefSeq" id="WP_000995179.1">
    <property type="nucleotide sequence ID" value="NC_017740.1"/>
</dbReference>
<gene>
    <name evidence="2" type="ORF">HPSH169_07590</name>
</gene>
<dbReference type="CDD" id="cd07344">
    <property type="entry name" value="M48_yhfN_like"/>
    <property type="match status" value="1"/>
</dbReference>
<dbReference type="PATRIC" id="fig|1163741.3.peg.1532"/>
<name>A0A0E0WCY0_HELPX</name>
<dbReference type="InterPro" id="IPR002725">
    <property type="entry name" value="YgjP-like_metallopeptidase"/>
</dbReference>
<dbReference type="EMBL" id="CP003473">
    <property type="protein sequence ID" value="AFI00173.1"/>
    <property type="molecule type" value="Genomic_DNA"/>
</dbReference>
<dbReference type="Gene3D" id="3.30.2010.10">
    <property type="entry name" value="Metalloproteases ('zincins'), catalytic domain"/>
    <property type="match status" value="1"/>
</dbReference>
<feature type="domain" description="YgjP-like metallopeptidase" evidence="1">
    <location>
        <begin position="25"/>
        <end position="229"/>
    </location>
</feature>
<dbReference type="Proteomes" id="UP000005007">
    <property type="component" value="Chromosome"/>
</dbReference>
<dbReference type="InterPro" id="IPR053136">
    <property type="entry name" value="UTP_pyrophosphatase-like"/>
</dbReference>
<evidence type="ECO:0000313" key="2">
    <source>
        <dbReference type="EMBL" id="AFI00173.1"/>
    </source>
</evidence>
<evidence type="ECO:0000259" key="1">
    <source>
        <dbReference type="Pfam" id="PF01863"/>
    </source>
</evidence>
<evidence type="ECO:0000313" key="3">
    <source>
        <dbReference type="Proteomes" id="UP000005007"/>
    </source>
</evidence>
<dbReference type="PANTHER" id="PTHR30399:SF1">
    <property type="entry name" value="UTP PYROPHOSPHATASE"/>
    <property type="match status" value="1"/>
</dbReference>
<reference evidence="2 3" key="1">
    <citation type="submission" date="2012-04" db="EMBL/GenBank/DDBJ databases">
        <authorList>
            <person name="Kersulyte D."/>
            <person name="Cabrera L."/>
            <person name="Pacheco R."/>
            <person name="Herrera P."/>
            <person name="Rodriguez C."/>
            <person name="Gilman R.H."/>
            <person name="Berg D.E."/>
        </authorList>
    </citation>
    <scope>NUCLEOTIDE SEQUENCE [LARGE SCALE GENOMIC DNA]</scope>
    <source>
        <strain evidence="2 3">Shi169</strain>
    </source>
</reference>
<dbReference type="KEGG" id="hhq:HPSH169_07590"/>
<dbReference type="PANTHER" id="PTHR30399">
    <property type="entry name" value="UNCHARACTERIZED PROTEIN YGJP"/>
    <property type="match status" value="1"/>
</dbReference>
<accession>A0A0E0WCY0</accession>